<dbReference type="InterPro" id="IPR001314">
    <property type="entry name" value="Peptidase_S1A"/>
</dbReference>
<dbReference type="PROSITE" id="PS50240">
    <property type="entry name" value="TRYPSIN_DOM"/>
    <property type="match status" value="1"/>
</dbReference>
<sequence length="470" mass="49620">MFFLLVSTTLVTLACMATAAVVPQPSGFGMMQYSGRSGAFTSHPGYLSYYYASGLKNRYVVTVPTGSFAQMTVDPTNRNYFAIRPYDFVVMFDGNLAGKLAVPCDVNSYTALGPSGVAYLSVTMAKTDTIRTFTSQSNVIVADFCVNSYSSGAVDPAMLGWQAFWASLASSPTNPQPAQTTAPVTTIPVTQAPASAKTCGKPSPKPSDIPNKLKIVNGVQVPDGAQPWACALVQTNGKAQFCDCTVIDKQWVVTAGHCVAESNEATMKANDKIYMGVTNLNKAVAPQNIFSISRVILHPQYDPDTTDFDVAMIKLATPIPAFSSTLMPACLPTAPITATAVKTGAFGRRICYVTGWGTLAAGERGNANIGSGSDLLLQAAIEMFNTTACKTYLSPYTFSNNMLCGGYDAGQFDSCQGDSGGPLVCDAGDGTWTLNGIVSWGLGCAEAKKPGVYSNVYALLPFITSTMAQN</sequence>
<evidence type="ECO:0000256" key="5">
    <source>
        <dbReference type="RuleBase" id="RU363034"/>
    </source>
</evidence>
<dbReference type="SUPFAM" id="SSF50494">
    <property type="entry name" value="Trypsin-like serine proteases"/>
    <property type="match status" value="1"/>
</dbReference>
<accession>A0A9X6NQ62</accession>
<dbReference type="EMBL" id="MTYJ01000451">
    <property type="protein sequence ID" value="OWA54746.1"/>
    <property type="molecule type" value="Genomic_DNA"/>
</dbReference>
<dbReference type="AlphaFoldDB" id="A0A9X6NQ62"/>
<evidence type="ECO:0000256" key="4">
    <source>
        <dbReference type="ARBA" id="ARBA00023157"/>
    </source>
</evidence>
<keyword evidence="8" id="KW-0812">Transmembrane</keyword>
<gene>
    <name evidence="8" type="ORF">BV898_19145</name>
</gene>
<dbReference type="SUPFAM" id="SSF49854">
    <property type="entry name" value="Spermadhesin, CUB domain"/>
    <property type="match status" value="1"/>
</dbReference>
<dbReference type="Gene3D" id="2.40.10.10">
    <property type="entry name" value="Trypsin-like serine proteases"/>
    <property type="match status" value="1"/>
</dbReference>
<dbReference type="InterPro" id="IPR018114">
    <property type="entry name" value="TRYPSIN_HIS"/>
</dbReference>
<dbReference type="PRINTS" id="PR00722">
    <property type="entry name" value="CHYMOTRYPSIN"/>
</dbReference>
<feature type="chain" id="PRO_5040851826" evidence="6">
    <location>
        <begin position="20"/>
        <end position="470"/>
    </location>
</feature>
<dbReference type="SMART" id="SM00020">
    <property type="entry name" value="Tryp_SPc"/>
    <property type="match status" value="1"/>
</dbReference>
<dbReference type="InterPro" id="IPR033116">
    <property type="entry name" value="TRYPSIN_SER"/>
</dbReference>
<evidence type="ECO:0000313" key="9">
    <source>
        <dbReference type="Proteomes" id="UP000192578"/>
    </source>
</evidence>
<reference evidence="9" key="1">
    <citation type="submission" date="2017-01" db="EMBL/GenBank/DDBJ databases">
        <title>Comparative genomics of anhydrobiosis in the tardigrade Hypsibius dujardini.</title>
        <authorList>
            <person name="Yoshida Y."/>
            <person name="Koutsovoulos G."/>
            <person name="Laetsch D."/>
            <person name="Stevens L."/>
            <person name="Kumar S."/>
            <person name="Horikawa D."/>
            <person name="Ishino K."/>
            <person name="Komine S."/>
            <person name="Tomita M."/>
            <person name="Blaxter M."/>
            <person name="Arakawa K."/>
        </authorList>
    </citation>
    <scope>NUCLEOTIDE SEQUENCE [LARGE SCALE GENOMIC DNA]</scope>
    <source>
        <strain evidence="9">Z151</strain>
    </source>
</reference>
<dbReference type="CDD" id="cd00190">
    <property type="entry name" value="Tryp_SPc"/>
    <property type="match status" value="1"/>
</dbReference>
<dbReference type="PANTHER" id="PTHR24252">
    <property type="entry name" value="ACROSIN-RELATED"/>
    <property type="match status" value="1"/>
</dbReference>
<name>A0A9X6NQ62_HYPEX</name>
<dbReference type="OrthoDB" id="10012881at2759"/>
<dbReference type="GO" id="GO:0004252">
    <property type="term" value="F:serine-type endopeptidase activity"/>
    <property type="evidence" value="ECO:0007669"/>
    <property type="project" value="InterPro"/>
</dbReference>
<dbReference type="PANTHER" id="PTHR24252:SF7">
    <property type="entry name" value="HYALIN"/>
    <property type="match status" value="1"/>
</dbReference>
<feature type="signal peptide" evidence="6">
    <location>
        <begin position="1"/>
        <end position="19"/>
    </location>
</feature>
<dbReference type="PROSITE" id="PS00135">
    <property type="entry name" value="TRYPSIN_SER"/>
    <property type="match status" value="1"/>
</dbReference>
<evidence type="ECO:0000256" key="2">
    <source>
        <dbReference type="ARBA" id="ARBA00022801"/>
    </source>
</evidence>
<dbReference type="GO" id="GO:0006508">
    <property type="term" value="P:proteolysis"/>
    <property type="evidence" value="ECO:0007669"/>
    <property type="project" value="UniProtKB-KW"/>
</dbReference>
<dbReference type="Proteomes" id="UP000192578">
    <property type="component" value="Unassembled WGS sequence"/>
</dbReference>
<feature type="domain" description="Peptidase S1" evidence="7">
    <location>
        <begin position="215"/>
        <end position="468"/>
    </location>
</feature>
<keyword evidence="6" id="KW-0732">Signal</keyword>
<organism evidence="8 9">
    <name type="scientific">Hypsibius exemplaris</name>
    <name type="common">Freshwater tardigrade</name>
    <dbReference type="NCBI Taxonomy" id="2072580"/>
    <lineage>
        <taxon>Eukaryota</taxon>
        <taxon>Metazoa</taxon>
        <taxon>Ecdysozoa</taxon>
        <taxon>Tardigrada</taxon>
        <taxon>Eutardigrada</taxon>
        <taxon>Parachela</taxon>
        <taxon>Hypsibioidea</taxon>
        <taxon>Hypsibiidae</taxon>
        <taxon>Hypsibius</taxon>
    </lineage>
</organism>
<keyword evidence="1 5" id="KW-0645">Protease</keyword>
<proteinExistence type="predicted"/>
<dbReference type="PROSITE" id="PS00134">
    <property type="entry name" value="TRYPSIN_HIS"/>
    <property type="match status" value="1"/>
</dbReference>
<dbReference type="InterPro" id="IPR009003">
    <property type="entry name" value="Peptidase_S1_PA"/>
</dbReference>
<evidence type="ECO:0000256" key="1">
    <source>
        <dbReference type="ARBA" id="ARBA00022670"/>
    </source>
</evidence>
<evidence type="ECO:0000259" key="7">
    <source>
        <dbReference type="PROSITE" id="PS50240"/>
    </source>
</evidence>
<dbReference type="FunFam" id="2.40.10.10:FF:000003">
    <property type="entry name" value="Transmembrane serine protease 3"/>
    <property type="match status" value="1"/>
</dbReference>
<evidence type="ECO:0000256" key="3">
    <source>
        <dbReference type="ARBA" id="ARBA00022825"/>
    </source>
</evidence>
<keyword evidence="2 5" id="KW-0378">Hydrolase</keyword>
<evidence type="ECO:0000313" key="8">
    <source>
        <dbReference type="EMBL" id="OWA54746.1"/>
    </source>
</evidence>
<dbReference type="InterPro" id="IPR001254">
    <property type="entry name" value="Trypsin_dom"/>
</dbReference>
<comment type="caution">
    <text evidence="8">The sequence shown here is derived from an EMBL/GenBank/DDBJ whole genome shotgun (WGS) entry which is preliminary data.</text>
</comment>
<protein>
    <submittedName>
        <fullName evidence="8">Transmembrane protease serine 9</fullName>
    </submittedName>
</protein>
<dbReference type="InterPro" id="IPR043504">
    <property type="entry name" value="Peptidase_S1_PA_chymotrypsin"/>
</dbReference>
<keyword evidence="8" id="KW-0472">Membrane</keyword>
<evidence type="ECO:0000256" key="6">
    <source>
        <dbReference type="SAM" id="SignalP"/>
    </source>
</evidence>
<dbReference type="InterPro" id="IPR035914">
    <property type="entry name" value="Sperma_CUB_dom_sf"/>
</dbReference>
<keyword evidence="9" id="KW-1185">Reference proteome</keyword>
<dbReference type="Pfam" id="PF00089">
    <property type="entry name" value="Trypsin"/>
    <property type="match status" value="1"/>
</dbReference>
<keyword evidence="3 5" id="KW-0720">Serine protease</keyword>
<keyword evidence="4" id="KW-1015">Disulfide bond</keyword>